<sequence length="102" mass="11853">MKQSNRLHWTKLASTILSESAPSPARLSPFRVFSMRDSATKLLEAPLRVRMFSRTFIWIRAACSPCIIDIAIVEDFVMISRKFLEKIKILQGFKIFGIFRFQ</sequence>
<name>A0A8D8THT5_9HEMI</name>
<protein>
    <submittedName>
        <fullName evidence="1">Uncharacterized protein</fullName>
    </submittedName>
</protein>
<reference evidence="1" key="1">
    <citation type="submission" date="2021-05" db="EMBL/GenBank/DDBJ databases">
        <authorList>
            <person name="Alioto T."/>
            <person name="Alioto T."/>
            <person name="Gomez Garrido J."/>
        </authorList>
    </citation>
    <scope>NUCLEOTIDE SEQUENCE</scope>
</reference>
<organism evidence="1">
    <name type="scientific">Cacopsylla melanoneura</name>
    <dbReference type="NCBI Taxonomy" id="428564"/>
    <lineage>
        <taxon>Eukaryota</taxon>
        <taxon>Metazoa</taxon>
        <taxon>Ecdysozoa</taxon>
        <taxon>Arthropoda</taxon>
        <taxon>Hexapoda</taxon>
        <taxon>Insecta</taxon>
        <taxon>Pterygota</taxon>
        <taxon>Neoptera</taxon>
        <taxon>Paraneoptera</taxon>
        <taxon>Hemiptera</taxon>
        <taxon>Sternorrhyncha</taxon>
        <taxon>Psylloidea</taxon>
        <taxon>Psyllidae</taxon>
        <taxon>Psyllinae</taxon>
        <taxon>Cacopsylla</taxon>
    </lineage>
</organism>
<accession>A0A8D8THT5</accession>
<proteinExistence type="predicted"/>
<dbReference type="AlphaFoldDB" id="A0A8D8THT5"/>
<dbReference type="EMBL" id="HBUF01278277">
    <property type="protein sequence ID" value="CAG6686789.1"/>
    <property type="molecule type" value="Transcribed_RNA"/>
</dbReference>
<evidence type="ECO:0000313" key="1">
    <source>
        <dbReference type="EMBL" id="CAG6686789.1"/>
    </source>
</evidence>